<organism evidence="1 2">
    <name type="scientific">Fistulina hepatica ATCC 64428</name>
    <dbReference type="NCBI Taxonomy" id="1128425"/>
    <lineage>
        <taxon>Eukaryota</taxon>
        <taxon>Fungi</taxon>
        <taxon>Dikarya</taxon>
        <taxon>Basidiomycota</taxon>
        <taxon>Agaricomycotina</taxon>
        <taxon>Agaricomycetes</taxon>
        <taxon>Agaricomycetidae</taxon>
        <taxon>Agaricales</taxon>
        <taxon>Fistulinaceae</taxon>
        <taxon>Fistulina</taxon>
    </lineage>
</organism>
<dbReference type="EMBL" id="KN882167">
    <property type="protein sequence ID" value="KIY42794.1"/>
    <property type="molecule type" value="Genomic_DNA"/>
</dbReference>
<reference evidence="1 2" key="1">
    <citation type="journal article" date="2015" name="Fungal Genet. Biol.">
        <title>Evolution of novel wood decay mechanisms in Agaricales revealed by the genome sequences of Fistulina hepatica and Cylindrobasidium torrendii.</title>
        <authorList>
            <person name="Floudas D."/>
            <person name="Held B.W."/>
            <person name="Riley R."/>
            <person name="Nagy L.G."/>
            <person name="Koehler G."/>
            <person name="Ransdell A.S."/>
            <person name="Younus H."/>
            <person name="Chow J."/>
            <person name="Chiniquy J."/>
            <person name="Lipzen A."/>
            <person name="Tritt A."/>
            <person name="Sun H."/>
            <person name="Haridas S."/>
            <person name="LaButti K."/>
            <person name="Ohm R.A."/>
            <person name="Kues U."/>
            <person name="Blanchette R.A."/>
            <person name="Grigoriev I.V."/>
            <person name="Minto R.E."/>
            <person name="Hibbett D.S."/>
        </authorList>
    </citation>
    <scope>NUCLEOTIDE SEQUENCE [LARGE SCALE GENOMIC DNA]</scope>
    <source>
        <strain evidence="1 2">ATCC 64428</strain>
    </source>
</reference>
<name>A0A0D7A064_9AGAR</name>
<dbReference type="AlphaFoldDB" id="A0A0D7A064"/>
<keyword evidence="2" id="KW-1185">Reference proteome</keyword>
<proteinExistence type="predicted"/>
<dbReference type="Proteomes" id="UP000054144">
    <property type="component" value="Unassembled WGS sequence"/>
</dbReference>
<protein>
    <submittedName>
        <fullName evidence="1">Uncharacterized protein</fullName>
    </submittedName>
</protein>
<gene>
    <name evidence="1" type="ORF">FISHEDRAFT_79142</name>
</gene>
<evidence type="ECO:0000313" key="2">
    <source>
        <dbReference type="Proteomes" id="UP000054144"/>
    </source>
</evidence>
<accession>A0A0D7A064</accession>
<sequence length="184" mass="19844">MTGTLSWGAPPEVFQLPVGREGTPFWFGFGGVVGESPPDEPTIFRVCRSSPRERPPASAKPHCPASALESFTLSSVLYRAGERHVALRAAWSAANGFRQLLPTLVHADTCRVRAAYVPHTPLLRPAPRALLASSALGAPRYFSALKPFARELLMSALVHVRPHARRCSALAPPRAATYCSTPPP</sequence>
<evidence type="ECO:0000313" key="1">
    <source>
        <dbReference type="EMBL" id="KIY42794.1"/>
    </source>
</evidence>